<dbReference type="PATRIC" id="fig|316.97.peg.1730"/>
<proteinExistence type="predicted"/>
<dbReference type="Proteomes" id="UP000025238">
    <property type="component" value="Chromosome"/>
</dbReference>
<evidence type="ECO:0008006" key="3">
    <source>
        <dbReference type="Google" id="ProtNLM"/>
    </source>
</evidence>
<accession>A0A023WYF1</accession>
<sequence>MSKGTIVYIGGFELPDRNAAAHRVLANGKILRELGYEVVFLGVDSARSVGAELSRRDFFGFECWSVPYPIGGVAWLKYIMGLSTIIKFLRKSRSVKISGVICYNYPAVAQSRIKLLCQRAGVKMIADATEWYDASAGSLVHRVVKFIDTSLRMHIVHRLADGVITTSKYLTQFYDRMGKVTVELPTLFDANNFKPPPVREKFTRKYFIYVGSPFDAGRINKARSNVKERLDVCVEMFYQLYCAGEDFCFEIYGISAEDYLHVFPEHSTMLKKMVRCTFFRGRQPNQLVLKRIAECDFSIFFRDETRVTLAGFPSKLAESISCGTPVISNKMMSLENYAQSEGLLLTSRGEELALVKQVMNYSSAEINAIKQRAYRSRKFDYRNYLAKVSVFLAKVEL</sequence>
<protein>
    <recommendedName>
        <fullName evidence="3">Glycosyltransferase</fullName>
    </recommendedName>
</protein>
<name>A0A023WYF1_STUST</name>
<organism evidence="1 2">
    <name type="scientific">Stutzerimonas stutzeri</name>
    <name type="common">Pseudomonas stutzeri</name>
    <dbReference type="NCBI Taxonomy" id="316"/>
    <lineage>
        <taxon>Bacteria</taxon>
        <taxon>Pseudomonadati</taxon>
        <taxon>Pseudomonadota</taxon>
        <taxon>Gammaproteobacteria</taxon>
        <taxon>Pseudomonadales</taxon>
        <taxon>Pseudomonadaceae</taxon>
        <taxon>Stutzerimonas</taxon>
    </lineage>
</organism>
<evidence type="ECO:0000313" key="1">
    <source>
        <dbReference type="EMBL" id="AHY45083.1"/>
    </source>
</evidence>
<dbReference type="SUPFAM" id="SSF53756">
    <property type="entry name" value="UDP-Glycosyltransferase/glycogen phosphorylase"/>
    <property type="match status" value="1"/>
</dbReference>
<dbReference type="Gene3D" id="3.40.50.2000">
    <property type="entry name" value="Glycogen Phosphorylase B"/>
    <property type="match status" value="2"/>
</dbReference>
<gene>
    <name evidence="1" type="ORF">UIB01_08625</name>
</gene>
<dbReference type="AlphaFoldDB" id="A0A023WYF1"/>
<evidence type="ECO:0000313" key="2">
    <source>
        <dbReference type="Proteomes" id="UP000025238"/>
    </source>
</evidence>
<reference evidence="1 2" key="1">
    <citation type="submission" date="2014-03" db="EMBL/GenBank/DDBJ databases">
        <title>Complete genome sequence of Pseudomonas stutzeri 19SMN4.</title>
        <authorList>
            <person name="Brunet-Galmes I."/>
            <person name="Nogales B."/>
            <person name="Busquets A."/>
            <person name="Pena A."/>
            <person name="Gomila M."/>
            <person name="Garcia-Valdes E."/>
            <person name="Lalucat J."/>
            <person name="Bennasar A."/>
            <person name="Bosch R."/>
        </authorList>
    </citation>
    <scope>NUCLEOTIDE SEQUENCE [LARGE SCALE GENOMIC DNA]</scope>
    <source>
        <strain evidence="1 2">19SMN4</strain>
    </source>
</reference>
<dbReference type="KEGG" id="pstu:UIB01_08625"/>
<dbReference type="EMBL" id="CP007509">
    <property type="protein sequence ID" value="AHY45083.1"/>
    <property type="molecule type" value="Genomic_DNA"/>
</dbReference>